<evidence type="ECO:0000313" key="6">
    <source>
        <dbReference type="EMBL" id="KJY61684.1"/>
    </source>
</evidence>
<dbReference type="Gene3D" id="3.40.50.10490">
    <property type="entry name" value="Glucose-6-phosphate isomerase like protein, domain 1"/>
    <property type="match status" value="1"/>
</dbReference>
<dbReference type="PROSITE" id="PS51071">
    <property type="entry name" value="HTH_RPIR"/>
    <property type="match status" value="1"/>
</dbReference>
<proteinExistence type="predicted"/>
<dbReference type="Pfam" id="PF01380">
    <property type="entry name" value="SIS"/>
    <property type="match status" value="1"/>
</dbReference>
<dbReference type="PROSITE" id="PS51464">
    <property type="entry name" value="SIS"/>
    <property type="match status" value="1"/>
</dbReference>
<dbReference type="InterPro" id="IPR036388">
    <property type="entry name" value="WH-like_DNA-bd_sf"/>
</dbReference>
<name>A0A0F4LTR0_9LACO</name>
<dbReference type="RefSeq" id="WP_046307362.1">
    <property type="nucleotide sequence ID" value="NZ_CAMLBE010000045.1"/>
</dbReference>
<dbReference type="AlphaFoldDB" id="A0A0F4LTR0"/>
<sequence>MILDEMLKSSKLTGQEREVLDFISNNPQRVLGMTVHEVAKASFSSSSTVIRLCQKAGVSGFTEFKYKLATELPTIIELDDDLKSNGFNGSEASREVLDRIETVHRNSLKYTKNIFNTELLNRVASLLKTADRIEIYGDGLNYPLAQLFCLNFQEVGVEAGAYDSLNLMHAKVYRNRKVRPLAFILTHTGNNEHMYGIAKKLKAEDYKIVVVCDSVKRSICRLCDETMVIKTTKNTLELSNIVYISSIQYLFDVLMSLKMLNNYSEVSETSDEVEKIKERQN</sequence>
<keyword evidence="2" id="KW-0238">DNA-binding</keyword>
<dbReference type="InterPro" id="IPR009057">
    <property type="entry name" value="Homeodomain-like_sf"/>
</dbReference>
<keyword evidence="3" id="KW-0804">Transcription</keyword>
<dbReference type="InterPro" id="IPR047640">
    <property type="entry name" value="RpiR-like"/>
</dbReference>
<dbReference type="PANTHER" id="PTHR30514">
    <property type="entry name" value="GLUCOKINASE"/>
    <property type="match status" value="1"/>
</dbReference>
<accession>A0A0F4LTR0</accession>
<evidence type="ECO:0000313" key="7">
    <source>
        <dbReference type="Proteomes" id="UP000033682"/>
    </source>
</evidence>
<dbReference type="EMBL" id="JXLG01000005">
    <property type="protein sequence ID" value="KJY61684.1"/>
    <property type="molecule type" value="Genomic_DNA"/>
</dbReference>
<evidence type="ECO:0000259" key="4">
    <source>
        <dbReference type="PROSITE" id="PS51071"/>
    </source>
</evidence>
<dbReference type="GO" id="GO:0097367">
    <property type="term" value="F:carbohydrate derivative binding"/>
    <property type="evidence" value="ECO:0007669"/>
    <property type="project" value="InterPro"/>
</dbReference>
<dbReference type="InterPro" id="IPR035472">
    <property type="entry name" value="RpiR-like_SIS"/>
</dbReference>
<evidence type="ECO:0000256" key="2">
    <source>
        <dbReference type="ARBA" id="ARBA00023125"/>
    </source>
</evidence>
<dbReference type="PANTHER" id="PTHR30514:SF10">
    <property type="entry name" value="MURR_RPIR FAMILY TRANSCRIPTIONAL REGULATOR"/>
    <property type="match status" value="1"/>
</dbReference>
<organism evidence="6 7">
    <name type="scientific">Lactobacillus apis</name>
    <dbReference type="NCBI Taxonomy" id="303541"/>
    <lineage>
        <taxon>Bacteria</taxon>
        <taxon>Bacillati</taxon>
        <taxon>Bacillota</taxon>
        <taxon>Bacilli</taxon>
        <taxon>Lactobacillales</taxon>
        <taxon>Lactobacillaceae</taxon>
        <taxon>Lactobacillus</taxon>
    </lineage>
</organism>
<dbReference type="Pfam" id="PF01418">
    <property type="entry name" value="HTH_6"/>
    <property type="match status" value="1"/>
</dbReference>
<feature type="domain" description="SIS" evidence="5">
    <location>
        <begin position="123"/>
        <end position="256"/>
    </location>
</feature>
<dbReference type="CDD" id="cd05013">
    <property type="entry name" value="SIS_RpiR"/>
    <property type="match status" value="1"/>
</dbReference>
<evidence type="ECO:0000256" key="3">
    <source>
        <dbReference type="ARBA" id="ARBA00023163"/>
    </source>
</evidence>
<gene>
    <name evidence="6" type="ORF">JF72_09800</name>
</gene>
<keyword evidence="7" id="KW-1185">Reference proteome</keyword>
<reference evidence="6 7" key="1">
    <citation type="submission" date="2015-01" db="EMBL/GenBank/DDBJ databases">
        <title>Comparative genomics of the lactic acid bacteria isolated from the honey bee gut.</title>
        <authorList>
            <person name="Ellegaard K.M."/>
            <person name="Tamarit D."/>
            <person name="Javelind E."/>
            <person name="Olofsson T."/>
            <person name="Andersson S.G."/>
            <person name="Vasquez A."/>
        </authorList>
    </citation>
    <scope>NUCLEOTIDE SEQUENCE [LARGE SCALE GENOMIC DNA]</scope>
    <source>
        <strain evidence="6 7">Hma11</strain>
    </source>
</reference>
<dbReference type="Proteomes" id="UP000033682">
    <property type="component" value="Unassembled WGS sequence"/>
</dbReference>
<dbReference type="GO" id="GO:1901135">
    <property type="term" value="P:carbohydrate derivative metabolic process"/>
    <property type="evidence" value="ECO:0007669"/>
    <property type="project" value="InterPro"/>
</dbReference>
<dbReference type="InterPro" id="IPR000281">
    <property type="entry name" value="HTH_RpiR"/>
</dbReference>
<dbReference type="PATRIC" id="fig|303541.3.peg.1138"/>
<dbReference type="InterPro" id="IPR046348">
    <property type="entry name" value="SIS_dom_sf"/>
</dbReference>
<protein>
    <submittedName>
        <fullName evidence="6">Putative regulator of phosphosugar metobolism</fullName>
    </submittedName>
</protein>
<evidence type="ECO:0000259" key="5">
    <source>
        <dbReference type="PROSITE" id="PS51464"/>
    </source>
</evidence>
<comment type="caution">
    <text evidence="6">The sequence shown here is derived from an EMBL/GenBank/DDBJ whole genome shotgun (WGS) entry which is preliminary data.</text>
</comment>
<dbReference type="SUPFAM" id="SSF46689">
    <property type="entry name" value="Homeodomain-like"/>
    <property type="match status" value="1"/>
</dbReference>
<dbReference type="GO" id="GO:0003677">
    <property type="term" value="F:DNA binding"/>
    <property type="evidence" value="ECO:0007669"/>
    <property type="project" value="UniProtKB-KW"/>
</dbReference>
<keyword evidence="1" id="KW-0805">Transcription regulation</keyword>
<dbReference type="InterPro" id="IPR001347">
    <property type="entry name" value="SIS_dom"/>
</dbReference>
<feature type="domain" description="HTH rpiR-type" evidence="4">
    <location>
        <begin position="1"/>
        <end position="75"/>
    </location>
</feature>
<evidence type="ECO:0000256" key="1">
    <source>
        <dbReference type="ARBA" id="ARBA00023015"/>
    </source>
</evidence>
<dbReference type="GO" id="GO:0003700">
    <property type="term" value="F:DNA-binding transcription factor activity"/>
    <property type="evidence" value="ECO:0007669"/>
    <property type="project" value="InterPro"/>
</dbReference>
<dbReference type="SUPFAM" id="SSF53697">
    <property type="entry name" value="SIS domain"/>
    <property type="match status" value="1"/>
</dbReference>
<dbReference type="STRING" id="303541.JF72_09800"/>
<dbReference type="HOGENOM" id="CLU_055769_2_0_9"/>
<dbReference type="Gene3D" id="1.10.10.10">
    <property type="entry name" value="Winged helix-like DNA-binding domain superfamily/Winged helix DNA-binding domain"/>
    <property type="match status" value="1"/>
</dbReference>